<dbReference type="InterPro" id="IPR036922">
    <property type="entry name" value="Rieske_2Fe-2S_sf"/>
</dbReference>
<keyword evidence="7" id="KW-0378">Hydrolase</keyword>
<keyword evidence="8" id="KW-1185">Reference proteome</keyword>
<dbReference type="InterPro" id="IPR017941">
    <property type="entry name" value="Rieske_2Fe-2S"/>
</dbReference>
<evidence type="ECO:0000256" key="5">
    <source>
        <dbReference type="SAM" id="MobiDB-lite"/>
    </source>
</evidence>
<name>A0ABU2JAR3_9ACTN</name>
<keyword evidence="2" id="KW-0479">Metal-binding</keyword>
<dbReference type="Gene3D" id="3.60.15.10">
    <property type="entry name" value="Ribonuclease Z/Hydroxyacylglutathione hydrolase-like"/>
    <property type="match status" value="1"/>
</dbReference>
<proteinExistence type="predicted"/>
<keyword evidence="3" id="KW-0408">Iron</keyword>
<feature type="region of interest" description="Disordered" evidence="5">
    <location>
        <begin position="22"/>
        <end position="47"/>
    </location>
</feature>
<gene>
    <name evidence="7" type="ORF">RM423_09155</name>
</gene>
<keyword evidence="4" id="KW-0411">Iron-sulfur</keyword>
<dbReference type="Gene3D" id="2.102.10.10">
    <property type="entry name" value="Rieske [2Fe-2S] iron-sulphur domain"/>
    <property type="match status" value="1"/>
</dbReference>
<evidence type="ECO:0000256" key="4">
    <source>
        <dbReference type="ARBA" id="ARBA00023014"/>
    </source>
</evidence>
<dbReference type="SUPFAM" id="SSF56281">
    <property type="entry name" value="Metallo-hydrolase/oxidoreductase"/>
    <property type="match status" value="1"/>
</dbReference>
<feature type="domain" description="Rieske" evidence="6">
    <location>
        <begin position="520"/>
        <end position="574"/>
    </location>
</feature>
<evidence type="ECO:0000256" key="2">
    <source>
        <dbReference type="ARBA" id="ARBA00022723"/>
    </source>
</evidence>
<evidence type="ECO:0000313" key="7">
    <source>
        <dbReference type="EMBL" id="MDT0261559.1"/>
    </source>
</evidence>
<dbReference type="Pfam" id="PF00355">
    <property type="entry name" value="Rieske"/>
    <property type="match status" value="1"/>
</dbReference>
<dbReference type="InterPro" id="IPR057330">
    <property type="entry name" value="SCP2_Rv3818"/>
</dbReference>
<keyword evidence="1" id="KW-0001">2Fe-2S</keyword>
<sequence>MLSPCTGNGPASLDRRCQEVRPRCQEVNSPGAGHARSGRLSDYREQRTNCRSVAESEHRFMRVTGLGHASALIETEFGSVLTDPWVNPAYFGSWFPFPDNSQLDWDTIGQADFLFVSHLHRDHFDPEHLKRHISKKATVLLPNYPTSELEDRLREIGFTSFVKTTNNEVVDVDGLQVMITSLTSPTDGPIGDSALWLSDGKTVLFNQNDARPSDLTAYQRLGHVDVHMLQFSGAIWFPMVYDLPKRAKQALGATKRERQFDRSLRYIDDLGAGYVFPTAGPPCFLDDELWGFNDIFGDESNIFPDQKVYLDWLAEHGRDNGRLLLPGTVAEVTRPGCPVTHPIDDAEVEKLFADKTPYLVDMRNRRQPEVEKAKATWAHPEMDVLAEITEWFTPLLRQADQMAAGINGGIRFTATDDERGDVDFLLNFVTREVRPYDGEKIRYRFQTKRAYLEQLIFEHEIDWVNSLFLSCRFTATRIGPYNEYVYTFFKCLSEERLNYAEGWFAEAANDDETITMDGWAFQRRCPHLKADLTRFGQVEGDVLTCQMHGWKWRLTDGKCVSSVGRPLRTEGKVS</sequence>
<evidence type="ECO:0000259" key="6">
    <source>
        <dbReference type="PROSITE" id="PS51296"/>
    </source>
</evidence>
<dbReference type="Pfam" id="PF13483">
    <property type="entry name" value="Lactamase_B_3"/>
    <property type="match status" value="1"/>
</dbReference>
<organism evidence="7 8">
    <name type="scientific">Jatrophihabitans lederbergiae</name>
    <dbReference type="NCBI Taxonomy" id="3075547"/>
    <lineage>
        <taxon>Bacteria</taxon>
        <taxon>Bacillati</taxon>
        <taxon>Actinomycetota</taxon>
        <taxon>Actinomycetes</taxon>
        <taxon>Jatrophihabitantales</taxon>
        <taxon>Jatrophihabitantaceae</taxon>
        <taxon>Jatrophihabitans</taxon>
    </lineage>
</organism>
<dbReference type="PANTHER" id="PTHR43546">
    <property type="entry name" value="UPF0173 METAL-DEPENDENT HYDROLASE MJ1163-RELATED"/>
    <property type="match status" value="1"/>
</dbReference>
<dbReference type="EC" id="3.-.-.-" evidence="7"/>
<dbReference type="GO" id="GO:0016787">
    <property type="term" value="F:hydrolase activity"/>
    <property type="evidence" value="ECO:0007669"/>
    <property type="project" value="UniProtKB-KW"/>
</dbReference>
<protein>
    <submittedName>
        <fullName evidence="7">MBL fold metallo-hydrolase</fullName>
        <ecNumber evidence="7">3.-.-.-</ecNumber>
    </submittedName>
</protein>
<dbReference type="Pfam" id="PF25451">
    <property type="entry name" value="SCP2_Rv3818"/>
    <property type="match status" value="1"/>
</dbReference>
<dbReference type="PROSITE" id="PS51296">
    <property type="entry name" value="RIESKE"/>
    <property type="match status" value="1"/>
</dbReference>
<accession>A0ABU2JAR3</accession>
<evidence type="ECO:0000313" key="8">
    <source>
        <dbReference type="Proteomes" id="UP001183176"/>
    </source>
</evidence>
<reference evidence="8" key="1">
    <citation type="submission" date="2023-07" db="EMBL/GenBank/DDBJ databases">
        <title>30 novel species of actinomycetes from the DSMZ collection.</title>
        <authorList>
            <person name="Nouioui I."/>
        </authorList>
    </citation>
    <scope>NUCLEOTIDE SEQUENCE [LARGE SCALE GENOMIC DNA]</scope>
    <source>
        <strain evidence="8">DSM 44399</strain>
    </source>
</reference>
<evidence type="ECO:0000256" key="3">
    <source>
        <dbReference type="ARBA" id="ARBA00023004"/>
    </source>
</evidence>
<dbReference type="InterPro" id="IPR036866">
    <property type="entry name" value="RibonucZ/Hydroxyglut_hydro"/>
</dbReference>
<dbReference type="SUPFAM" id="SSF50022">
    <property type="entry name" value="ISP domain"/>
    <property type="match status" value="1"/>
</dbReference>
<dbReference type="Proteomes" id="UP001183176">
    <property type="component" value="Unassembled WGS sequence"/>
</dbReference>
<dbReference type="InterPro" id="IPR050114">
    <property type="entry name" value="UPF0173_UPF0282_UlaG_hydrolase"/>
</dbReference>
<dbReference type="PANTHER" id="PTHR43546:SF3">
    <property type="entry name" value="UPF0173 METAL-DEPENDENT HYDROLASE MJ1163"/>
    <property type="match status" value="1"/>
</dbReference>
<evidence type="ECO:0000256" key="1">
    <source>
        <dbReference type="ARBA" id="ARBA00022714"/>
    </source>
</evidence>
<comment type="caution">
    <text evidence="7">The sequence shown here is derived from an EMBL/GenBank/DDBJ whole genome shotgun (WGS) entry which is preliminary data.</text>
</comment>
<dbReference type="EMBL" id="JAVREH010000008">
    <property type="protein sequence ID" value="MDT0261559.1"/>
    <property type="molecule type" value="Genomic_DNA"/>
</dbReference>